<sequence>MENLTDCEAKLLHALRELEESTSVRIFFKDVQDGGATFGNPELVFREASNAFNFSLPDSMKQSVTRFSPFACHWRIERDNFKITGEFNLHHLIKALEKEPPSLDWDNTQEEQDLYWQFRVIDDFPGGGTDSYAALRIDPDLHTPQVWYHDMRRGAVQLDIDYSTYLHMVTITKGTIGWQYLFSQVDLGRSEFQNFTTRLEHMLGVFPDIFPEHDYLNLHERLEARL</sequence>
<dbReference type="Proteomes" id="UP001501218">
    <property type="component" value="Unassembled WGS sequence"/>
</dbReference>
<gene>
    <name evidence="1" type="ORF">GCM10009854_49570</name>
</gene>
<keyword evidence="2" id="KW-1185">Reference proteome</keyword>
<accession>A0ABN3GZE4</accession>
<comment type="caution">
    <text evidence="1">The sequence shown here is derived from an EMBL/GenBank/DDBJ whole genome shotgun (WGS) entry which is preliminary data.</text>
</comment>
<evidence type="ECO:0008006" key="3">
    <source>
        <dbReference type="Google" id="ProtNLM"/>
    </source>
</evidence>
<proteinExistence type="predicted"/>
<organism evidence="1 2">
    <name type="scientific">Saccharopolyspora halophila</name>
    <dbReference type="NCBI Taxonomy" id="405551"/>
    <lineage>
        <taxon>Bacteria</taxon>
        <taxon>Bacillati</taxon>
        <taxon>Actinomycetota</taxon>
        <taxon>Actinomycetes</taxon>
        <taxon>Pseudonocardiales</taxon>
        <taxon>Pseudonocardiaceae</taxon>
        <taxon>Saccharopolyspora</taxon>
    </lineage>
</organism>
<evidence type="ECO:0000313" key="2">
    <source>
        <dbReference type="Proteomes" id="UP001501218"/>
    </source>
</evidence>
<protein>
    <recommendedName>
        <fullName evidence="3">Knr4/Smi1-like domain-containing protein</fullName>
    </recommendedName>
</protein>
<evidence type="ECO:0000313" key="1">
    <source>
        <dbReference type="EMBL" id="GAA2363927.1"/>
    </source>
</evidence>
<dbReference type="EMBL" id="BAAARA010000025">
    <property type="protein sequence ID" value="GAA2363927.1"/>
    <property type="molecule type" value="Genomic_DNA"/>
</dbReference>
<name>A0ABN3GZE4_9PSEU</name>
<dbReference type="RefSeq" id="WP_344137931.1">
    <property type="nucleotide sequence ID" value="NZ_BAAARA010000025.1"/>
</dbReference>
<reference evidence="1 2" key="1">
    <citation type="journal article" date="2019" name="Int. J. Syst. Evol. Microbiol.">
        <title>The Global Catalogue of Microorganisms (GCM) 10K type strain sequencing project: providing services to taxonomists for standard genome sequencing and annotation.</title>
        <authorList>
            <consortium name="The Broad Institute Genomics Platform"/>
            <consortium name="The Broad Institute Genome Sequencing Center for Infectious Disease"/>
            <person name="Wu L."/>
            <person name="Ma J."/>
        </authorList>
    </citation>
    <scope>NUCLEOTIDE SEQUENCE [LARGE SCALE GENOMIC DNA]</scope>
    <source>
        <strain evidence="1 2">JCM 16221</strain>
    </source>
</reference>